<evidence type="ECO:0000313" key="12">
    <source>
        <dbReference type="EMBL" id="SMC29637.1"/>
    </source>
</evidence>
<comment type="subcellular location">
    <subcellularLocation>
        <location evidence="1">Cell membrane</location>
        <topology evidence="1">Single-pass membrane protein</topology>
    </subcellularLocation>
    <subcellularLocation>
        <location evidence="10">Cell membrane</location>
        <topology evidence="10">Single-pass type II membrane protein</topology>
    </subcellularLocation>
</comment>
<dbReference type="GO" id="GO:0005886">
    <property type="term" value="C:plasma membrane"/>
    <property type="evidence" value="ECO:0007669"/>
    <property type="project" value="UniProtKB-SubCell"/>
</dbReference>
<dbReference type="OrthoDB" id="9798629at2"/>
<comment type="similarity">
    <text evidence="2 10">Belongs to the ExbD/TolR family.</text>
</comment>
<dbReference type="Gene3D" id="3.30.420.270">
    <property type="match status" value="1"/>
</dbReference>
<proteinExistence type="inferred from homology"/>
<evidence type="ECO:0000256" key="10">
    <source>
        <dbReference type="RuleBase" id="RU003879"/>
    </source>
</evidence>
<dbReference type="InterPro" id="IPR014168">
    <property type="entry name" value="Tol-Pal_TolR"/>
</dbReference>
<evidence type="ECO:0000256" key="1">
    <source>
        <dbReference type="ARBA" id="ARBA00004162"/>
    </source>
</evidence>
<accession>A0A1W1Y0I4</accession>
<keyword evidence="3" id="KW-1003">Cell membrane</keyword>
<keyword evidence="5" id="KW-0132">Cell division</keyword>
<dbReference type="AlphaFoldDB" id="A0A1W1Y0I4"/>
<evidence type="ECO:0000256" key="9">
    <source>
        <dbReference type="ARBA" id="ARBA00023306"/>
    </source>
</evidence>
<organism evidence="12 13">
    <name type="scientific">Andreprevotia lacus DSM 23236</name>
    <dbReference type="NCBI Taxonomy" id="1121001"/>
    <lineage>
        <taxon>Bacteria</taxon>
        <taxon>Pseudomonadati</taxon>
        <taxon>Pseudomonadota</taxon>
        <taxon>Betaproteobacteria</taxon>
        <taxon>Neisseriales</taxon>
        <taxon>Chitinibacteraceae</taxon>
        <taxon>Andreprevotia</taxon>
    </lineage>
</organism>
<evidence type="ECO:0000256" key="7">
    <source>
        <dbReference type="ARBA" id="ARBA00022989"/>
    </source>
</evidence>
<gene>
    <name evidence="12" type="ORF">SAMN02745857_03977</name>
</gene>
<keyword evidence="10" id="KW-0813">Transport</keyword>
<sequence length="139" mass="15037">MARSSRRPRRSMNQINVVPYIDVMLVLLVIFMVTTPMMQPGVINLPKVGKADREVNAEPLRVEIAADGSLKLADKTQTEAAADAAALVAQVQARLANGSSRPVVIDADKTVKYETVINVMDALRKADIAHVGLMVQTGK</sequence>
<feature type="transmembrane region" description="Helical" evidence="11">
    <location>
        <begin position="20"/>
        <end position="38"/>
    </location>
</feature>
<dbReference type="GO" id="GO:0015031">
    <property type="term" value="P:protein transport"/>
    <property type="evidence" value="ECO:0007669"/>
    <property type="project" value="UniProtKB-KW"/>
</dbReference>
<dbReference type="GO" id="GO:0022857">
    <property type="term" value="F:transmembrane transporter activity"/>
    <property type="evidence" value="ECO:0007669"/>
    <property type="project" value="InterPro"/>
</dbReference>
<evidence type="ECO:0000313" key="13">
    <source>
        <dbReference type="Proteomes" id="UP000192761"/>
    </source>
</evidence>
<dbReference type="Proteomes" id="UP000192761">
    <property type="component" value="Unassembled WGS sequence"/>
</dbReference>
<dbReference type="InterPro" id="IPR003400">
    <property type="entry name" value="ExbD"/>
</dbReference>
<evidence type="ECO:0000256" key="2">
    <source>
        <dbReference type="ARBA" id="ARBA00005811"/>
    </source>
</evidence>
<evidence type="ECO:0000256" key="6">
    <source>
        <dbReference type="ARBA" id="ARBA00022692"/>
    </source>
</evidence>
<keyword evidence="9" id="KW-0131">Cell cycle</keyword>
<keyword evidence="8 11" id="KW-0472">Membrane</keyword>
<dbReference type="RefSeq" id="WP_084092897.1">
    <property type="nucleotide sequence ID" value="NZ_FWXD01000038.1"/>
</dbReference>
<reference evidence="12 13" key="1">
    <citation type="submission" date="2017-04" db="EMBL/GenBank/DDBJ databases">
        <authorList>
            <person name="Afonso C.L."/>
            <person name="Miller P.J."/>
            <person name="Scott M.A."/>
            <person name="Spackman E."/>
            <person name="Goraichik I."/>
            <person name="Dimitrov K.M."/>
            <person name="Suarez D.L."/>
            <person name="Swayne D.E."/>
        </authorList>
    </citation>
    <scope>NUCLEOTIDE SEQUENCE [LARGE SCALE GENOMIC DNA]</scope>
    <source>
        <strain evidence="12 13">DSM 23236</strain>
    </source>
</reference>
<dbReference type="NCBIfam" id="TIGR02801">
    <property type="entry name" value="tolR"/>
    <property type="match status" value="1"/>
</dbReference>
<keyword evidence="6 10" id="KW-0812">Transmembrane</keyword>
<evidence type="ECO:0000256" key="5">
    <source>
        <dbReference type="ARBA" id="ARBA00022618"/>
    </source>
</evidence>
<protein>
    <submittedName>
        <fullName evidence="12">Biopolymer transport protein TolR</fullName>
    </submittedName>
</protein>
<keyword evidence="7 11" id="KW-1133">Transmembrane helix</keyword>
<keyword evidence="10" id="KW-0653">Protein transport</keyword>
<dbReference type="Pfam" id="PF02472">
    <property type="entry name" value="ExbD"/>
    <property type="match status" value="1"/>
</dbReference>
<dbReference type="EMBL" id="FWXD01000038">
    <property type="protein sequence ID" value="SMC29637.1"/>
    <property type="molecule type" value="Genomic_DNA"/>
</dbReference>
<name>A0A1W1Y0I4_9NEIS</name>
<dbReference type="PANTHER" id="PTHR30558:SF7">
    <property type="entry name" value="TOL-PAL SYSTEM PROTEIN TOLR"/>
    <property type="match status" value="1"/>
</dbReference>
<keyword evidence="13" id="KW-1185">Reference proteome</keyword>
<keyword evidence="4" id="KW-0997">Cell inner membrane</keyword>
<dbReference type="STRING" id="1121001.SAMN02745857_03977"/>
<dbReference type="GO" id="GO:0051301">
    <property type="term" value="P:cell division"/>
    <property type="evidence" value="ECO:0007669"/>
    <property type="project" value="UniProtKB-KW"/>
</dbReference>
<evidence type="ECO:0000256" key="3">
    <source>
        <dbReference type="ARBA" id="ARBA00022475"/>
    </source>
</evidence>
<dbReference type="PANTHER" id="PTHR30558">
    <property type="entry name" value="EXBD MEMBRANE COMPONENT OF PMF-DRIVEN MACROMOLECULE IMPORT SYSTEM"/>
    <property type="match status" value="1"/>
</dbReference>
<evidence type="ECO:0000256" key="8">
    <source>
        <dbReference type="ARBA" id="ARBA00023136"/>
    </source>
</evidence>
<evidence type="ECO:0000256" key="11">
    <source>
        <dbReference type="SAM" id="Phobius"/>
    </source>
</evidence>
<evidence type="ECO:0000256" key="4">
    <source>
        <dbReference type="ARBA" id="ARBA00022519"/>
    </source>
</evidence>